<evidence type="ECO:0000313" key="1">
    <source>
        <dbReference type="EMBL" id="KAB1987543.1"/>
    </source>
</evidence>
<dbReference type="EMBL" id="WBKG01000013">
    <property type="protein sequence ID" value="KAB1987543.1"/>
    <property type="molecule type" value="Genomic_DNA"/>
</dbReference>
<dbReference type="PANTHER" id="PTHR43167">
    <property type="entry name" value="PUTATIVE (AFU_ORTHOLOGUE AFUA_6G01830)-RELATED"/>
    <property type="match status" value="1"/>
</dbReference>
<dbReference type="GO" id="GO:0032259">
    <property type="term" value="P:methylation"/>
    <property type="evidence" value="ECO:0007669"/>
    <property type="project" value="UniProtKB-KW"/>
</dbReference>
<gene>
    <name evidence="1" type="ORF">F8144_17675</name>
</gene>
<sequence>MDRSNTAGAASTESFVSLSFDREMSAADVERIKQSLGARTALQVPPAVGAAYDRAREVGFSKSSRPEVGALMAVLAAAVPAGGRILELGTGVGVGLAWVMHGLRGRVDVDVVSVEVDREQSELVSRAGWPKRVSLVVGDAREVLSTMGTFDLVFLDIPGGLKASVIDEAVTALRPGGQLLIDDMNPYWSGRDITSGKPVGRRDPDGLLEDPRMVCSLLQYSSGMILGTRLSG</sequence>
<protein>
    <submittedName>
        <fullName evidence="1">Methyltransferase domain-containing protein</fullName>
    </submittedName>
</protein>
<keyword evidence="2" id="KW-1185">Reference proteome</keyword>
<comment type="caution">
    <text evidence="1">The sequence shown here is derived from an EMBL/GenBank/DDBJ whole genome shotgun (WGS) entry which is preliminary data.</text>
</comment>
<dbReference type="SUPFAM" id="SSF53335">
    <property type="entry name" value="S-adenosyl-L-methionine-dependent methyltransferases"/>
    <property type="match status" value="1"/>
</dbReference>
<organism evidence="1 2">
    <name type="scientific">Streptomyces triticiradicis</name>
    <dbReference type="NCBI Taxonomy" id="2651189"/>
    <lineage>
        <taxon>Bacteria</taxon>
        <taxon>Bacillati</taxon>
        <taxon>Actinomycetota</taxon>
        <taxon>Actinomycetes</taxon>
        <taxon>Kitasatosporales</taxon>
        <taxon>Streptomycetaceae</taxon>
        <taxon>Streptomyces</taxon>
    </lineage>
</organism>
<keyword evidence="1" id="KW-0808">Transferase</keyword>
<evidence type="ECO:0000313" key="2">
    <source>
        <dbReference type="Proteomes" id="UP000442990"/>
    </source>
</evidence>
<dbReference type="CDD" id="cd02440">
    <property type="entry name" value="AdoMet_MTases"/>
    <property type="match status" value="1"/>
</dbReference>
<dbReference type="Proteomes" id="UP000442990">
    <property type="component" value="Unassembled WGS sequence"/>
</dbReference>
<keyword evidence="1" id="KW-0489">Methyltransferase</keyword>
<dbReference type="PANTHER" id="PTHR43167:SF1">
    <property type="entry name" value="PUTATIVE (AFU_ORTHOLOGUE AFUA_6G01830)-RELATED"/>
    <property type="match status" value="1"/>
</dbReference>
<dbReference type="Pfam" id="PF13578">
    <property type="entry name" value="Methyltransf_24"/>
    <property type="match status" value="1"/>
</dbReference>
<dbReference type="GO" id="GO:0008168">
    <property type="term" value="F:methyltransferase activity"/>
    <property type="evidence" value="ECO:0007669"/>
    <property type="project" value="UniProtKB-KW"/>
</dbReference>
<name>A0A7J5DF98_9ACTN</name>
<dbReference type="InterPro" id="IPR029063">
    <property type="entry name" value="SAM-dependent_MTases_sf"/>
</dbReference>
<accession>A0A7J5DF98</accession>
<dbReference type="AlphaFoldDB" id="A0A7J5DF98"/>
<proteinExistence type="predicted"/>
<dbReference type="Gene3D" id="3.40.50.150">
    <property type="entry name" value="Vaccinia Virus protein VP39"/>
    <property type="match status" value="1"/>
</dbReference>
<dbReference type="RefSeq" id="WP_151470296.1">
    <property type="nucleotide sequence ID" value="NZ_WBKG01000013.1"/>
</dbReference>
<reference evidence="1 2" key="1">
    <citation type="submission" date="2019-09" db="EMBL/GenBank/DDBJ databases">
        <title>Isolation and identification of active actinomycetes.</title>
        <authorList>
            <person name="Yu Z."/>
            <person name="Han C."/>
            <person name="Yu B."/>
        </authorList>
    </citation>
    <scope>NUCLEOTIDE SEQUENCE [LARGE SCALE GENOMIC DNA]</scope>
    <source>
        <strain evidence="1 2">NEAU-H2</strain>
    </source>
</reference>